<evidence type="ECO:0000256" key="6">
    <source>
        <dbReference type="SAM" id="Phobius"/>
    </source>
</evidence>
<feature type="compositionally biased region" description="Basic and acidic residues" evidence="5">
    <location>
        <begin position="1"/>
        <end position="34"/>
    </location>
</feature>
<evidence type="ECO:0000256" key="4">
    <source>
        <dbReference type="ARBA" id="ARBA00022825"/>
    </source>
</evidence>
<dbReference type="SUPFAM" id="SSF50156">
    <property type="entry name" value="PDZ domain-like"/>
    <property type="match status" value="1"/>
</dbReference>
<feature type="region of interest" description="Disordered" evidence="5">
    <location>
        <begin position="1"/>
        <end position="51"/>
    </location>
</feature>
<dbReference type="Pfam" id="PF13180">
    <property type="entry name" value="PDZ_2"/>
    <property type="match status" value="1"/>
</dbReference>
<dbReference type="InterPro" id="IPR051201">
    <property type="entry name" value="Chloro_Bact_Ser_Proteases"/>
</dbReference>
<evidence type="ECO:0000259" key="7">
    <source>
        <dbReference type="PROSITE" id="PS50106"/>
    </source>
</evidence>
<evidence type="ECO:0000256" key="2">
    <source>
        <dbReference type="ARBA" id="ARBA00022670"/>
    </source>
</evidence>
<dbReference type="SMART" id="SM00228">
    <property type="entry name" value="PDZ"/>
    <property type="match status" value="1"/>
</dbReference>
<dbReference type="PROSITE" id="PS50106">
    <property type="entry name" value="PDZ"/>
    <property type="match status" value="1"/>
</dbReference>
<dbReference type="Gene3D" id="2.30.42.10">
    <property type="match status" value="1"/>
</dbReference>
<comment type="similarity">
    <text evidence="1">Belongs to the peptidase S1C family.</text>
</comment>
<dbReference type="InterPro" id="IPR036034">
    <property type="entry name" value="PDZ_sf"/>
</dbReference>
<comment type="caution">
    <text evidence="8">The sequence shown here is derived from an EMBL/GenBank/DDBJ whole genome shotgun (WGS) entry which is preliminary data.</text>
</comment>
<keyword evidence="6" id="KW-0472">Membrane</keyword>
<dbReference type="SUPFAM" id="SSF50494">
    <property type="entry name" value="Trypsin-like serine proteases"/>
    <property type="match status" value="1"/>
</dbReference>
<gene>
    <name evidence="8" type="ORF">A2074_08325</name>
</gene>
<reference evidence="8 9" key="1">
    <citation type="journal article" date="2016" name="Nat. Commun.">
        <title>Thousands of microbial genomes shed light on interconnected biogeochemical processes in an aquifer system.</title>
        <authorList>
            <person name="Anantharaman K."/>
            <person name="Brown C.T."/>
            <person name="Hug L.A."/>
            <person name="Sharon I."/>
            <person name="Castelle C.J."/>
            <person name="Probst A.J."/>
            <person name="Thomas B.C."/>
            <person name="Singh A."/>
            <person name="Wilkins M.J."/>
            <person name="Karaoz U."/>
            <person name="Brodie E.L."/>
            <person name="Williams K.H."/>
            <person name="Hubbard S.S."/>
            <person name="Banfield J.F."/>
        </authorList>
    </citation>
    <scope>NUCLEOTIDE SEQUENCE [LARGE SCALE GENOMIC DNA]</scope>
</reference>
<dbReference type="PANTHER" id="PTHR43343:SF3">
    <property type="entry name" value="PROTEASE DO-LIKE 8, CHLOROPLASTIC"/>
    <property type="match status" value="1"/>
</dbReference>
<dbReference type="PRINTS" id="PR00834">
    <property type="entry name" value="PROTEASES2C"/>
</dbReference>
<organism evidence="8 9">
    <name type="scientific">Candidatus Aquicultor primus</name>
    <dbReference type="NCBI Taxonomy" id="1797195"/>
    <lineage>
        <taxon>Bacteria</taxon>
        <taxon>Bacillati</taxon>
        <taxon>Actinomycetota</taxon>
        <taxon>Candidatus Aquicultoria</taxon>
        <taxon>Candidatus Aquicultorales</taxon>
        <taxon>Candidatus Aquicultoraceae</taxon>
        <taxon>Candidatus Aquicultor</taxon>
    </lineage>
</organism>
<dbReference type="EMBL" id="MELI01000106">
    <property type="protein sequence ID" value="OFW32000.1"/>
    <property type="molecule type" value="Genomic_DNA"/>
</dbReference>
<dbReference type="InterPro" id="IPR001940">
    <property type="entry name" value="Peptidase_S1C"/>
</dbReference>
<dbReference type="Proteomes" id="UP000178086">
    <property type="component" value="Unassembled WGS sequence"/>
</dbReference>
<dbReference type="Gene3D" id="2.40.10.120">
    <property type="match status" value="1"/>
</dbReference>
<sequence>MIVGKDAEMEERRDFEDKEEQVREEMPEPVEDRPAPMQSSPKTAESKSRGGGKRNISVLIIALAFVSAIVGGVVATNLVPYMYGSSPAAVFGRGSGISGNGATEIIAVDKGAVSPVTAVAKKLQPSIVNINIRQSIEESFHPDVVSGVGSGVIYREDGYILTNNHVISGAKDIFVTVGTDEIKGTLVAADRETDLAVIKINRKGLPAAEFGSTKDLQVGEIAVAIGSPFGFEHTVTSGIISALNRTVSIPDSGGNEVTTYTNLIQTDAPINPGNSGGALSDAKGRVIGINTLIISSSGITEGVGFAIPSETVRNVADQLIEKGKASHPYMGIQGSNIDDVLIDTSKLAVSDGAIVLDVLKGTPAEKAGLKKNDVITAIDGKKITTMDQLLVEIRQKKVGDKIELTYYRGADKKTVELTLVEKPKG</sequence>
<dbReference type="PANTHER" id="PTHR43343">
    <property type="entry name" value="PEPTIDASE S12"/>
    <property type="match status" value="1"/>
</dbReference>
<keyword evidence="6" id="KW-1133">Transmembrane helix</keyword>
<dbReference type="GO" id="GO:0004252">
    <property type="term" value="F:serine-type endopeptidase activity"/>
    <property type="evidence" value="ECO:0007669"/>
    <property type="project" value="InterPro"/>
</dbReference>
<feature type="transmembrane region" description="Helical" evidence="6">
    <location>
        <begin position="56"/>
        <end position="83"/>
    </location>
</feature>
<dbReference type="FunFam" id="2.40.10.10:FF:000001">
    <property type="entry name" value="Periplasmic serine protease DegS"/>
    <property type="match status" value="1"/>
</dbReference>
<evidence type="ECO:0000256" key="5">
    <source>
        <dbReference type="SAM" id="MobiDB-lite"/>
    </source>
</evidence>
<keyword evidence="2" id="KW-0645">Protease</keyword>
<dbReference type="CDD" id="cd06779">
    <property type="entry name" value="cpPDZ_Deg_HtrA-like"/>
    <property type="match status" value="1"/>
</dbReference>
<proteinExistence type="inferred from homology"/>
<feature type="domain" description="PDZ" evidence="7">
    <location>
        <begin position="319"/>
        <end position="410"/>
    </location>
</feature>
<keyword evidence="6" id="KW-0812">Transmembrane</keyword>
<evidence type="ECO:0000256" key="3">
    <source>
        <dbReference type="ARBA" id="ARBA00022801"/>
    </source>
</evidence>
<dbReference type="AlphaFoldDB" id="A0A1F2UG61"/>
<accession>A0A1F2UG61</accession>
<dbReference type="Pfam" id="PF13365">
    <property type="entry name" value="Trypsin_2"/>
    <property type="match status" value="1"/>
</dbReference>
<dbReference type="GO" id="GO:0006508">
    <property type="term" value="P:proteolysis"/>
    <property type="evidence" value="ECO:0007669"/>
    <property type="project" value="UniProtKB-KW"/>
</dbReference>
<dbReference type="InterPro" id="IPR009003">
    <property type="entry name" value="Peptidase_S1_PA"/>
</dbReference>
<keyword evidence="3" id="KW-0378">Hydrolase</keyword>
<name>A0A1F2UG61_9ACTN</name>
<keyword evidence="4" id="KW-0720">Serine protease</keyword>
<dbReference type="InterPro" id="IPR001478">
    <property type="entry name" value="PDZ"/>
</dbReference>
<evidence type="ECO:0000313" key="8">
    <source>
        <dbReference type="EMBL" id="OFW32000.1"/>
    </source>
</evidence>
<evidence type="ECO:0000256" key="1">
    <source>
        <dbReference type="ARBA" id="ARBA00010541"/>
    </source>
</evidence>
<protein>
    <recommendedName>
        <fullName evidence="7">PDZ domain-containing protein</fullName>
    </recommendedName>
</protein>
<evidence type="ECO:0000313" key="9">
    <source>
        <dbReference type="Proteomes" id="UP000178086"/>
    </source>
</evidence>